<dbReference type="Proteomes" id="UP000789860">
    <property type="component" value="Unassembled WGS sequence"/>
</dbReference>
<proteinExistence type="predicted"/>
<feature type="non-terminal residue" evidence="1">
    <location>
        <position position="95"/>
    </location>
</feature>
<name>A0ACA9M757_9GLOM</name>
<feature type="non-terminal residue" evidence="1">
    <location>
        <position position="1"/>
    </location>
</feature>
<gene>
    <name evidence="1" type="ORF">SCALOS_LOCUS5762</name>
</gene>
<sequence length="95" mass="11236">QRTSFKECPQISRLINTKFGINTELNIKNTFYDKIRNYFLPRNKTNTTNNKLPHDDSNAGVFKIKVMNMHDIKLDLYVEGYETIEILKLKIQQLD</sequence>
<organism evidence="1 2">
    <name type="scientific">Scutellospora calospora</name>
    <dbReference type="NCBI Taxonomy" id="85575"/>
    <lineage>
        <taxon>Eukaryota</taxon>
        <taxon>Fungi</taxon>
        <taxon>Fungi incertae sedis</taxon>
        <taxon>Mucoromycota</taxon>
        <taxon>Glomeromycotina</taxon>
        <taxon>Glomeromycetes</taxon>
        <taxon>Diversisporales</taxon>
        <taxon>Gigasporaceae</taxon>
        <taxon>Scutellospora</taxon>
    </lineage>
</organism>
<accession>A0ACA9M757</accession>
<comment type="caution">
    <text evidence="1">The sequence shown here is derived from an EMBL/GenBank/DDBJ whole genome shotgun (WGS) entry which is preliminary data.</text>
</comment>
<dbReference type="EMBL" id="CAJVPM010009924">
    <property type="protein sequence ID" value="CAG8568419.1"/>
    <property type="molecule type" value="Genomic_DNA"/>
</dbReference>
<evidence type="ECO:0000313" key="1">
    <source>
        <dbReference type="EMBL" id="CAG8568419.1"/>
    </source>
</evidence>
<evidence type="ECO:0000313" key="2">
    <source>
        <dbReference type="Proteomes" id="UP000789860"/>
    </source>
</evidence>
<keyword evidence="2" id="KW-1185">Reference proteome</keyword>
<protein>
    <submittedName>
        <fullName evidence="1">277_t:CDS:1</fullName>
    </submittedName>
</protein>
<reference evidence="1" key="1">
    <citation type="submission" date="2021-06" db="EMBL/GenBank/DDBJ databases">
        <authorList>
            <person name="Kallberg Y."/>
            <person name="Tangrot J."/>
            <person name="Rosling A."/>
        </authorList>
    </citation>
    <scope>NUCLEOTIDE SEQUENCE</scope>
    <source>
        <strain evidence="1">AU212A</strain>
    </source>
</reference>